<feature type="non-terminal residue" evidence="2">
    <location>
        <position position="1"/>
    </location>
</feature>
<proteinExistence type="predicted"/>
<gene>
    <name evidence="2" type="ORF">UJA718_LOCUS45099</name>
</gene>
<sequence length="73" mass="8950">PVINDKRDLELINRQLKNQLRELEASKNNPLYDPQSNLMNYERLKKQNEYINLRIRIEKLKRTKAKTQREKEQ</sequence>
<evidence type="ECO:0000313" key="2">
    <source>
        <dbReference type="EMBL" id="CAF4891160.1"/>
    </source>
</evidence>
<keyword evidence="1" id="KW-0175">Coiled coil</keyword>
<protein>
    <submittedName>
        <fullName evidence="2">Uncharacterized protein</fullName>
    </submittedName>
</protein>
<feature type="coiled-coil region" evidence="1">
    <location>
        <begin position="6"/>
        <end position="70"/>
    </location>
</feature>
<comment type="caution">
    <text evidence="2">The sequence shown here is derived from an EMBL/GenBank/DDBJ whole genome shotgun (WGS) entry which is preliminary data.</text>
</comment>
<evidence type="ECO:0000256" key="1">
    <source>
        <dbReference type="SAM" id="Coils"/>
    </source>
</evidence>
<name>A0A821UKV7_9BILA</name>
<accession>A0A821UKV7</accession>
<dbReference type="Proteomes" id="UP000663873">
    <property type="component" value="Unassembled WGS sequence"/>
</dbReference>
<feature type="non-terminal residue" evidence="2">
    <location>
        <position position="73"/>
    </location>
</feature>
<keyword evidence="3" id="KW-1185">Reference proteome</keyword>
<organism evidence="2 3">
    <name type="scientific">Rotaria socialis</name>
    <dbReference type="NCBI Taxonomy" id="392032"/>
    <lineage>
        <taxon>Eukaryota</taxon>
        <taxon>Metazoa</taxon>
        <taxon>Spiralia</taxon>
        <taxon>Gnathifera</taxon>
        <taxon>Rotifera</taxon>
        <taxon>Eurotatoria</taxon>
        <taxon>Bdelloidea</taxon>
        <taxon>Philodinida</taxon>
        <taxon>Philodinidae</taxon>
        <taxon>Rotaria</taxon>
    </lineage>
</organism>
<reference evidence="2" key="1">
    <citation type="submission" date="2021-02" db="EMBL/GenBank/DDBJ databases">
        <authorList>
            <person name="Nowell W R."/>
        </authorList>
    </citation>
    <scope>NUCLEOTIDE SEQUENCE</scope>
</reference>
<dbReference type="EMBL" id="CAJOBP010073492">
    <property type="protein sequence ID" value="CAF4891160.1"/>
    <property type="molecule type" value="Genomic_DNA"/>
</dbReference>
<evidence type="ECO:0000313" key="3">
    <source>
        <dbReference type="Proteomes" id="UP000663873"/>
    </source>
</evidence>
<dbReference type="AlphaFoldDB" id="A0A821UKV7"/>